<comment type="caution">
    <text evidence="4">The sequence shown here is derived from an EMBL/GenBank/DDBJ whole genome shotgun (WGS) entry which is preliminary data.</text>
</comment>
<feature type="signal peptide" evidence="3">
    <location>
        <begin position="1"/>
        <end position="17"/>
    </location>
</feature>
<dbReference type="InterPro" id="IPR011042">
    <property type="entry name" value="6-blade_b-propeller_TolB-like"/>
</dbReference>
<feature type="region of interest" description="Disordered" evidence="2">
    <location>
        <begin position="178"/>
        <end position="200"/>
    </location>
</feature>
<sequence length="316" mass="32927">MTWGAALLVATAAPAHAAPSAARPDGAEPLYRPAAPASAQNAAFSPDGATVVFTLFPRGYNAGPAALELLGSGPGGTPRQLLQEGDQSAVNLPGSSWNAAAGLITFSFDVTDLDEIWTIRPDGGGRRQVTTHTGPRGFTEPSFSPDGQWIVFQENLDQSGPGALGSVWKVRRDGTGLTRLVDGPGTGTDNRQPNWSPRGDRIVFQSRGATGDYKLRTIGPDGGPPRAVTSGAGEDTDASWSPDGTRIVFSSDRGGLAHAQLFVVPADGGPAVQVTRAPTWYSGAPSWSPDGRWIAFESREGDGETPTSLWRIAAPA</sequence>
<dbReference type="RefSeq" id="WP_345386107.1">
    <property type="nucleotide sequence ID" value="NZ_BAABHG010000001.1"/>
</dbReference>
<dbReference type="Gene3D" id="2.120.10.30">
    <property type="entry name" value="TolB, C-terminal domain"/>
    <property type="match status" value="2"/>
</dbReference>
<feature type="region of interest" description="Disordered" evidence="2">
    <location>
        <begin position="124"/>
        <end position="144"/>
    </location>
</feature>
<feature type="region of interest" description="Disordered" evidence="2">
    <location>
        <begin position="212"/>
        <end position="240"/>
    </location>
</feature>
<comment type="similarity">
    <text evidence="1">Belongs to the TolB family.</text>
</comment>
<evidence type="ECO:0000313" key="4">
    <source>
        <dbReference type="EMBL" id="MFD2463952.1"/>
    </source>
</evidence>
<accession>A0ABW5GTT8</accession>
<dbReference type="PANTHER" id="PTHR36842">
    <property type="entry name" value="PROTEIN TOLB HOMOLOG"/>
    <property type="match status" value="1"/>
</dbReference>
<dbReference type="InterPro" id="IPR011659">
    <property type="entry name" value="WD40"/>
</dbReference>
<gene>
    <name evidence="4" type="ORF">ACFSYJ_35415</name>
</gene>
<name>A0ABW5GTT8_9PSEU</name>
<evidence type="ECO:0000256" key="3">
    <source>
        <dbReference type="SAM" id="SignalP"/>
    </source>
</evidence>
<protein>
    <recommendedName>
        <fullName evidence="6">TolB protein</fullName>
    </recommendedName>
</protein>
<evidence type="ECO:0008006" key="6">
    <source>
        <dbReference type="Google" id="ProtNLM"/>
    </source>
</evidence>
<evidence type="ECO:0000256" key="2">
    <source>
        <dbReference type="SAM" id="MobiDB-lite"/>
    </source>
</evidence>
<dbReference type="Pfam" id="PF07676">
    <property type="entry name" value="PD40"/>
    <property type="match status" value="4"/>
</dbReference>
<evidence type="ECO:0000313" key="5">
    <source>
        <dbReference type="Proteomes" id="UP001597419"/>
    </source>
</evidence>
<dbReference type="EMBL" id="JBHUKU010000022">
    <property type="protein sequence ID" value="MFD2463952.1"/>
    <property type="molecule type" value="Genomic_DNA"/>
</dbReference>
<dbReference type="Proteomes" id="UP001597419">
    <property type="component" value="Unassembled WGS sequence"/>
</dbReference>
<keyword evidence="5" id="KW-1185">Reference proteome</keyword>
<proteinExistence type="inferred from homology"/>
<reference evidence="5" key="1">
    <citation type="journal article" date="2019" name="Int. J. Syst. Evol. Microbiol.">
        <title>The Global Catalogue of Microorganisms (GCM) 10K type strain sequencing project: providing services to taxonomists for standard genome sequencing and annotation.</title>
        <authorList>
            <consortium name="The Broad Institute Genomics Platform"/>
            <consortium name="The Broad Institute Genome Sequencing Center for Infectious Disease"/>
            <person name="Wu L."/>
            <person name="Ma J."/>
        </authorList>
    </citation>
    <scope>NUCLEOTIDE SEQUENCE [LARGE SCALE GENOMIC DNA]</scope>
    <source>
        <strain evidence="5">CGMCC 4.7643</strain>
    </source>
</reference>
<dbReference type="SUPFAM" id="SSF82171">
    <property type="entry name" value="DPP6 N-terminal domain-like"/>
    <property type="match status" value="1"/>
</dbReference>
<feature type="chain" id="PRO_5047187694" description="TolB protein" evidence="3">
    <location>
        <begin position="18"/>
        <end position="316"/>
    </location>
</feature>
<organism evidence="4 5">
    <name type="scientific">Amycolatopsis samaneae</name>
    <dbReference type="NCBI Taxonomy" id="664691"/>
    <lineage>
        <taxon>Bacteria</taxon>
        <taxon>Bacillati</taxon>
        <taxon>Actinomycetota</taxon>
        <taxon>Actinomycetes</taxon>
        <taxon>Pseudonocardiales</taxon>
        <taxon>Pseudonocardiaceae</taxon>
        <taxon>Amycolatopsis</taxon>
    </lineage>
</organism>
<evidence type="ECO:0000256" key="1">
    <source>
        <dbReference type="ARBA" id="ARBA00009820"/>
    </source>
</evidence>
<dbReference type="PANTHER" id="PTHR36842:SF1">
    <property type="entry name" value="PROTEIN TOLB"/>
    <property type="match status" value="1"/>
</dbReference>
<keyword evidence="3" id="KW-0732">Signal</keyword>